<dbReference type="EMBL" id="VCPC01000001">
    <property type="protein sequence ID" value="TMV15123.1"/>
    <property type="molecule type" value="Genomic_DNA"/>
</dbReference>
<evidence type="ECO:0000313" key="2">
    <source>
        <dbReference type="EMBL" id="TMV15123.1"/>
    </source>
</evidence>
<proteinExistence type="predicted"/>
<name>A0ABY2XEP8_9RHOB</name>
<keyword evidence="3" id="KW-1185">Reference proteome</keyword>
<dbReference type="Pfam" id="PF14353">
    <property type="entry name" value="CpXC"/>
    <property type="match status" value="1"/>
</dbReference>
<protein>
    <recommendedName>
        <fullName evidence="1">CpXC domain-containing protein</fullName>
    </recommendedName>
</protein>
<gene>
    <name evidence="2" type="ORF">FGK64_03940</name>
</gene>
<feature type="domain" description="CpXC" evidence="1">
    <location>
        <begin position="9"/>
        <end position="144"/>
    </location>
</feature>
<evidence type="ECO:0000259" key="1">
    <source>
        <dbReference type="Pfam" id="PF14353"/>
    </source>
</evidence>
<accession>A0ABY2XEP8</accession>
<sequence>MSLFQPHTLTCPSCAALTPVEAVNTVNADRRPDLKQAIADGAFQVFPCSACEAPIRLEPLFNYLEVGAGLWLAAYPARQMPDYLEVEDDVSAVFDETYGAGAPPVARGIGDGLSVRLTFGWPAAREKLLLRANDIDDTLAELLKLDVLRRLPEAPLEPGIELRVTDVSEDKITMRWVDAESEEVIDEFAVARALLDEIALSPEGWAPVRAQLENGPFVDMQKLYMGQGRAAAE</sequence>
<comment type="caution">
    <text evidence="2">The sequence shown here is derived from an EMBL/GenBank/DDBJ whole genome shotgun (WGS) entry which is preliminary data.</text>
</comment>
<dbReference type="InterPro" id="IPR025682">
    <property type="entry name" value="CpXC_dom"/>
</dbReference>
<organism evidence="2 3">
    <name type="scientific">Arenibacterium halophilum</name>
    <dbReference type="NCBI Taxonomy" id="2583821"/>
    <lineage>
        <taxon>Bacteria</taxon>
        <taxon>Pseudomonadati</taxon>
        <taxon>Pseudomonadota</taxon>
        <taxon>Alphaproteobacteria</taxon>
        <taxon>Rhodobacterales</taxon>
        <taxon>Paracoccaceae</taxon>
        <taxon>Arenibacterium</taxon>
    </lineage>
</organism>
<reference evidence="2 3" key="1">
    <citation type="submission" date="2019-05" db="EMBL/GenBank/DDBJ databases">
        <title>Marivita sp. nov. isolated from sea sediment.</title>
        <authorList>
            <person name="Kim W."/>
        </authorList>
    </citation>
    <scope>NUCLEOTIDE SEQUENCE [LARGE SCALE GENOMIC DNA]</scope>
    <source>
        <strain evidence="2 3">CAU 1492</strain>
    </source>
</reference>
<dbReference type="RefSeq" id="WP_138862471.1">
    <property type="nucleotide sequence ID" value="NZ_VCPC01000001.1"/>
</dbReference>
<dbReference type="Proteomes" id="UP001191082">
    <property type="component" value="Unassembled WGS sequence"/>
</dbReference>
<evidence type="ECO:0000313" key="3">
    <source>
        <dbReference type="Proteomes" id="UP001191082"/>
    </source>
</evidence>